<dbReference type="EMBL" id="JAYWVC010000150">
    <property type="protein sequence ID" value="MED7826313.1"/>
    <property type="molecule type" value="Genomic_DNA"/>
</dbReference>
<evidence type="ECO:0000313" key="3">
    <source>
        <dbReference type="Proteomes" id="UP001333996"/>
    </source>
</evidence>
<dbReference type="RefSeq" id="WP_329510712.1">
    <property type="nucleotide sequence ID" value="NZ_BAAAYZ010000026.1"/>
</dbReference>
<name>A0ABU7FR55_9ACTN</name>
<proteinExistence type="predicted"/>
<comment type="caution">
    <text evidence="2">The sequence shown here is derived from an EMBL/GenBank/DDBJ whole genome shotgun (WGS) entry which is preliminary data.</text>
</comment>
<gene>
    <name evidence="2" type="ORF">VXC91_31265</name>
</gene>
<feature type="region of interest" description="Disordered" evidence="1">
    <location>
        <begin position="21"/>
        <end position="42"/>
    </location>
</feature>
<evidence type="ECO:0000256" key="1">
    <source>
        <dbReference type="SAM" id="MobiDB-lite"/>
    </source>
</evidence>
<reference evidence="2" key="1">
    <citation type="submission" date="2024-01" db="EMBL/GenBank/DDBJ databases">
        <title>First draft genome sequence data of TA4-1, the type strain of Gram-positive actinobacterium Streptomyces chiangmaiensis.</title>
        <authorList>
            <person name="Yasawong M."/>
            <person name="Nantapong N."/>
        </authorList>
    </citation>
    <scope>NUCLEOTIDE SEQUENCE</scope>
    <source>
        <strain evidence="2">TA4-1</strain>
    </source>
</reference>
<sequence length="42" mass="4448">MASIVHRTATVNGLEVLYREAGDPQALTRSSAPTAPGRSPRI</sequence>
<accession>A0ABU7FR55</accession>
<protein>
    <submittedName>
        <fullName evidence="2">Uncharacterized protein</fullName>
    </submittedName>
</protein>
<organism evidence="2 3">
    <name type="scientific">Streptomyces chiangmaiensis</name>
    <dbReference type="NCBI Taxonomy" id="766497"/>
    <lineage>
        <taxon>Bacteria</taxon>
        <taxon>Bacillati</taxon>
        <taxon>Actinomycetota</taxon>
        <taxon>Actinomycetes</taxon>
        <taxon>Kitasatosporales</taxon>
        <taxon>Streptomycetaceae</taxon>
        <taxon>Streptomyces</taxon>
    </lineage>
</organism>
<keyword evidence="3" id="KW-1185">Reference proteome</keyword>
<evidence type="ECO:0000313" key="2">
    <source>
        <dbReference type="EMBL" id="MED7826313.1"/>
    </source>
</evidence>
<dbReference type="Proteomes" id="UP001333996">
    <property type="component" value="Unassembled WGS sequence"/>
</dbReference>